<dbReference type="InterPro" id="IPR029063">
    <property type="entry name" value="SAM-dependent_MTases_sf"/>
</dbReference>
<dbReference type="InterPro" id="IPR050362">
    <property type="entry name" value="Cation-dep_OMT"/>
</dbReference>
<dbReference type="AlphaFoldDB" id="A0A2U1FH86"/>
<name>A0A2U1FH86_9PORP</name>
<dbReference type="RefSeq" id="WP_116679086.1">
    <property type="nucleotide sequence ID" value="NZ_QEKY01000006.1"/>
</dbReference>
<evidence type="ECO:0000256" key="3">
    <source>
        <dbReference type="ARBA" id="ARBA00022691"/>
    </source>
</evidence>
<evidence type="ECO:0000256" key="2">
    <source>
        <dbReference type="ARBA" id="ARBA00022679"/>
    </source>
</evidence>
<gene>
    <name evidence="4" type="ORF">C7382_10623</name>
</gene>
<dbReference type="OrthoDB" id="9799672at2"/>
<protein>
    <submittedName>
        <fullName evidence="4">Putative O-methyltransferase YrrM</fullName>
    </submittedName>
</protein>
<evidence type="ECO:0000256" key="1">
    <source>
        <dbReference type="ARBA" id="ARBA00022603"/>
    </source>
</evidence>
<dbReference type="Pfam" id="PF01596">
    <property type="entry name" value="Methyltransf_3"/>
    <property type="match status" value="1"/>
</dbReference>
<sequence length="210" mass="23953">MTIEEYIEGHTSPEPPLLQRLHRDAHLHLMRPRMLSGHLQGRFLSMIARLMRPRRILEIGTYTGYAALCLAEGLSDDGVLHTLEHDDEMEDFIRTYLDASELGAKIRLHIGEALDLLPDLVRAEQFDLVYIDADKRQYVSYYEAIIDHLPAGALILADNTLWDGKVVADPLPTDAQTQAILRFNDTIARDERVENLIVPMRDGLSMIRVR</sequence>
<dbReference type="SUPFAM" id="SSF53335">
    <property type="entry name" value="S-adenosyl-L-methionine-dependent methyltransferases"/>
    <property type="match status" value="1"/>
</dbReference>
<dbReference type="GeneID" id="94550530"/>
<dbReference type="PANTHER" id="PTHR10509:SF14">
    <property type="entry name" value="CAFFEOYL-COA O-METHYLTRANSFERASE 3-RELATED"/>
    <property type="match status" value="1"/>
</dbReference>
<dbReference type="EMBL" id="QEKY01000006">
    <property type="protein sequence ID" value="PVZ11563.1"/>
    <property type="molecule type" value="Genomic_DNA"/>
</dbReference>
<dbReference type="PROSITE" id="PS51682">
    <property type="entry name" value="SAM_OMT_I"/>
    <property type="match status" value="1"/>
</dbReference>
<dbReference type="GO" id="GO:0008757">
    <property type="term" value="F:S-adenosylmethionine-dependent methyltransferase activity"/>
    <property type="evidence" value="ECO:0007669"/>
    <property type="project" value="TreeGrafter"/>
</dbReference>
<dbReference type="Gene3D" id="3.40.50.150">
    <property type="entry name" value="Vaccinia Virus protein VP39"/>
    <property type="match status" value="1"/>
</dbReference>
<dbReference type="InterPro" id="IPR002935">
    <property type="entry name" value="SAM_O-MeTrfase"/>
</dbReference>
<dbReference type="GO" id="GO:0008171">
    <property type="term" value="F:O-methyltransferase activity"/>
    <property type="evidence" value="ECO:0007669"/>
    <property type="project" value="InterPro"/>
</dbReference>
<evidence type="ECO:0000313" key="5">
    <source>
        <dbReference type="Proteomes" id="UP000245462"/>
    </source>
</evidence>
<keyword evidence="2 4" id="KW-0808">Transferase</keyword>
<keyword evidence="5" id="KW-1185">Reference proteome</keyword>
<accession>A0A2U1FH86</accession>
<organism evidence="4 5">
    <name type="scientific">Porphyromonas loveana</name>
    <dbReference type="NCBI Taxonomy" id="1884669"/>
    <lineage>
        <taxon>Bacteria</taxon>
        <taxon>Pseudomonadati</taxon>
        <taxon>Bacteroidota</taxon>
        <taxon>Bacteroidia</taxon>
        <taxon>Bacteroidales</taxon>
        <taxon>Porphyromonadaceae</taxon>
        <taxon>Porphyromonas</taxon>
    </lineage>
</organism>
<dbReference type="GO" id="GO:0032259">
    <property type="term" value="P:methylation"/>
    <property type="evidence" value="ECO:0007669"/>
    <property type="project" value="UniProtKB-KW"/>
</dbReference>
<reference evidence="4 5" key="1">
    <citation type="submission" date="2018-04" db="EMBL/GenBank/DDBJ databases">
        <title>Genomic Encyclopedia of Type Strains, Phase IV (KMG-IV): sequencing the most valuable type-strain genomes for metagenomic binning, comparative biology and taxonomic classification.</title>
        <authorList>
            <person name="Goeker M."/>
        </authorList>
    </citation>
    <scope>NUCLEOTIDE SEQUENCE [LARGE SCALE GENOMIC DNA]</scope>
    <source>
        <strain evidence="4 5">DSM 28520</strain>
    </source>
</reference>
<dbReference type="PANTHER" id="PTHR10509">
    <property type="entry name" value="O-METHYLTRANSFERASE-RELATED"/>
    <property type="match status" value="1"/>
</dbReference>
<dbReference type="Proteomes" id="UP000245462">
    <property type="component" value="Unassembled WGS sequence"/>
</dbReference>
<comment type="caution">
    <text evidence="4">The sequence shown here is derived from an EMBL/GenBank/DDBJ whole genome shotgun (WGS) entry which is preliminary data.</text>
</comment>
<proteinExistence type="predicted"/>
<keyword evidence="1 4" id="KW-0489">Methyltransferase</keyword>
<keyword evidence="3" id="KW-0949">S-adenosyl-L-methionine</keyword>
<evidence type="ECO:0000313" key="4">
    <source>
        <dbReference type="EMBL" id="PVZ11563.1"/>
    </source>
</evidence>